<evidence type="ECO:0000313" key="2">
    <source>
        <dbReference type="Proteomes" id="UP001056120"/>
    </source>
</evidence>
<accession>A0ACB9HPJ9</accession>
<proteinExistence type="predicted"/>
<dbReference type="EMBL" id="CM042028">
    <property type="protein sequence ID" value="KAI3797829.1"/>
    <property type="molecule type" value="Genomic_DNA"/>
</dbReference>
<gene>
    <name evidence="1" type="ORF">L1987_33093</name>
</gene>
<dbReference type="Proteomes" id="UP001056120">
    <property type="component" value="Linkage Group LG11"/>
</dbReference>
<evidence type="ECO:0000313" key="1">
    <source>
        <dbReference type="EMBL" id="KAI3797829.1"/>
    </source>
</evidence>
<protein>
    <submittedName>
        <fullName evidence="1">Uncharacterized protein</fullName>
    </submittedName>
</protein>
<keyword evidence="2" id="KW-1185">Reference proteome</keyword>
<name>A0ACB9HPJ9_9ASTR</name>
<sequence>MVIVREGIGGGDTGGDSGAGKNSCGNSDNGVKRSGEENSDVEWTELDEDESVSKADLEERPLEFEKYETDEKIKYEIVDRQKGAYIQYLRDVHALQSLPQWDIQTLSKVNIINPHNIGIANFEERLIRRECNEGFSTFKPAKTIHRRSKKIIDPRTGKGKDLHL</sequence>
<organism evidence="1 2">
    <name type="scientific">Smallanthus sonchifolius</name>
    <dbReference type="NCBI Taxonomy" id="185202"/>
    <lineage>
        <taxon>Eukaryota</taxon>
        <taxon>Viridiplantae</taxon>
        <taxon>Streptophyta</taxon>
        <taxon>Embryophyta</taxon>
        <taxon>Tracheophyta</taxon>
        <taxon>Spermatophyta</taxon>
        <taxon>Magnoliopsida</taxon>
        <taxon>eudicotyledons</taxon>
        <taxon>Gunneridae</taxon>
        <taxon>Pentapetalae</taxon>
        <taxon>asterids</taxon>
        <taxon>campanulids</taxon>
        <taxon>Asterales</taxon>
        <taxon>Asteraceae</taxon>
        <taxon>Asteroideae</taxon>
        <taxon>Heliantheae alliance</taxon>
        <taxon>Millerieae</taxon>
        <taxon>Smallanthus</taxon>
    </lineage>
</organism>
<comment type="caution">
    <text evidence="1">The sequence shown here is derived from an EMBL/GenBank/DDBJ whole genome shotgun (WGS) entry which is preliminary data.</text>
</comment>
<reference evidence="1 2" key="2">
    <citation type="journal article" date="2022" name="Mol. Ecol. Resour.">
        <title>The genomes of chicory, endive, great burdock and yacon provide insights into Asteraceae paleo-polyploidization history and plant inulin production.</title>
        <authorList>
            <person name="Fan W."/>
            <person name="Wang S."/>
            <person name="Wang H."/>
            <person name="Wang A."/>
            <person name="Jiang F."/>
            <person name="Liu H."/>
            <person name="Zhao H."/>
            <person name="Xu D."/>
            <person name="Zhang Y."/>
        </authorList>
    </citation>
    <scope>NUCLEOTIDE SEQUENCE [LARGE SCALE GENOMIC DNA]</scope>
    <source>
        <strain evidence="2">cv. Yunnan</strain>
        <tissue evidence="1">Leaves</tissue>
    </source>
</reference>
<reference evidence="2" key="1">
    <citation type="journal article" date="2022" name="Mol. Ecol. Resour.">
        <title>The genomes of chicory, endive, great burdock and yacon provide insights into Asteraceae palaeo-polyploidization history and plant inulin production.</title>
        <authorList>
            <person name="Fan W."/>
            <person name="Wang S."/>
            <person name="Wang H."/>
            <person name="Wang A."/>
            <person name="Jiang F."/>
            <person name="Liu H."/>
            <person name="Zhao H."/>
            <person name="Xu D."/>
            <person name="Zhang Y."/>
        </authorList>
    </citation>
    <scope>NUCLEOTIDE SEQUENCE [LARGE SCALE GENOMIC DNA]</scope>
    <source>
        <strain evidence="2">cv. Yunnan</strain>
    </source>
</reference>